<reference evidence="1 2" key="1">
    <citation type="submission" date="2010-01" db="EMBL/GenBank/DDBJ databases">
        <title>The Genome Sequence of Escherichia coli M605.</title>
        <authorList>
            <consortium name="The Broad Institute Genome Sequencing Platform"/>
            <consortium name="The Broad Institute Genome Sequencing Center for Infectious Disease"/>
            <person name="Feldgarden M."/>
            <person name="Gordon D.M."/>
            <person name="Johnson J.R."/>
            <person name="Johnston B.D."/>
            <person name="Young S."/>
            <person name="Zeng Q."/>
            <person name="Koehrsen M."/>
            <person name="Alvarado L."/>
            <person name="Berlin A.M."/>
            <person name="Borenstein D."/>
            <person name="Chapman S.B."/>
            <person name="Chen Z."/>
            <person name="Engels R."/>
            <person name="Freedman E."/>
            <person name="Gellesch M."/>
            <person name="Goldberg J."/>
            <person name="Griggs A."/>
            <person name="Gujja S."/>
            <person name="Heilman E.R."/>
            <person name="Heiman D.I."/>
            <person name="Hepburn T.A."/>
            <person name="Howarth C."/>
            <person name="Jen D."/>
            <person name="Larson L."/>
            <person name="Lewis B."/>
            <person name="Mehta T."/>
            <person name="Park D."/>
            <person name="Pearson M."/>
            <person name="Richards J."/>
            <person name="Roberts A."/>
            <person name="Saif S."/>
            <person name="Shea T.D."/>
            <person name="Shenoy N."/>
            <person name="Sisk P."/>
            <person name="Stolte C."/>
            <person name="Sykes S.N."/>
            <person name="Walk T."/>
            <person name="White J."/>
            <person name="Yandava C."/>
            <person name="Haas B."/>
            <person name="Henn M.R."/>
            <person name="Nusbaum C."/>
            <person name="Birren B."/>
        </authorList>
    </citation>
    <scope>NUCLEOTIDE SEQUENCE [LARGE SCALE GENOMIC DNA]</scope>
    <source>
        <strain evidence="1 2">M605</strain>
    </source>
</reference>
<evidence type="ECO:0000313" key="2">
    <source>
        <dbReference type="Proteomes" id="UP000004710"/>
    </source>
</evidence>
<protein>
    <submittedName>
        <fullName evidence="1">Uncharacterized protein</fullName>
    </submittedName>
</protein>
<name>F4T750_ECOLX</name>
<evidence type="ECO:0000313" key="1">
    <source>
        <dbReference type="EMBL" id="EGI13127.1"/>
    </source>
</evidence>
<dbReference type="RefSeq" id="WP_000511436.1">
    <property type="nucleotide sequence ID" value="NZ_GL883931.1"/>
</dbReference>
<dbReference type="HOGENOM" id="CLU_1494046_0_0_6"/>
<gene>
    <name evidence="1" type="ORF">ECIG_04474</name>
</gene>
<proteinExistence type="predicted"/>
<sequence length="180" mass="20161">MGIIVSSSPLRLPGGYDAVPVVSSGTPVLGNLPSVFVIPTGLRKKLQPANRTGLGSTDIQGNVITTQEDSRSILSVVNTYLQESLTDSELSFILQHRKHFVFTAGMGDRRQDYCWRFGMITNWHGKDVSDLLMQPWVYASEHYNFRLTFDGESGQMTLTDTHYGDNNKWGSLRYLTIEVK</sequence>
<dbReference type="Proteomes" id="UP000004710">
    <property type="component" value="Unassembled WGS sequence"/>
</dbReference>
<organism evidence="1 2">
    <name type="scientific">Escherichia coli M605</name>
    <dbReference type="NCBI Taxonomy" id="656417"/>
    <lineage>
        <taxon>Bacteria</taxon>
        <taxon>Pseudomonadati</taxon>
        <taxon>Pseudomonadota</taxon>
        <taxon>Gammaproteobacteria</taxon>
        <taxon>Enterobacterales</taxon>
        <taxon>Enterobacteriaceae</taxon>
        <taxon>Escherichia</taxon>
    </lineage>
</organism>
<dbReference type="AlphaFoldDB" id="F4T750"/>
<dbReference type="EMBL" id="GL883931">
    <property type="protein sequence ID" value="EGI13127.1"/>
    <property type="molecule type" value="Genomic_DNA"/>
</dbReference>
<accession>F4T750</accession>